<keyword evidence="1" id="KW-0808">Transferase</keyword>
<dbReference type="InterPro" id="IPR028098">
    <property type="entry name" value="Glyco_trans_4-like_N"/>
</dbReference>
<sequence>MKVGIDARLFGQTGVGVYIKNLLYQLNRLKNPGFIFYVYFLAEDIDKINLNTRLFKKKVVYERWHTLSEQFSFWQRLYQDKLDLMHFTYFSYPVFYKRRFISTLHDTTPLNFKTFKASTRNQLVYVLKHQVLKYVISQQVQNAKIIITPSFTVKDQLVKIYGNKYRDKIRPIYEGVDYELIQSSVSYPGFVSGSDMRFRNKFGMTKRDHFFIYVGNFYPHKNVENLIKAYARVETSVKLILIGPDDYFASRLTRLIKQFKQENRIFIYHEPKKQDLVFFYKNALGLIHPSMSEGFGLPLLEAAYFNLPIIASRIDIFTEILADKAVYFDPKNINEMSEKIDYFLKKKPKFDYQGLKVKFSFAKMTKAILNQYRKGVGLNHRQSYGKG</sequence>
<evidence type="ECO:0008006" key="6">
    <source>
        <dbReference type="Google" id="ProtNLM"/>
    </source>
</evidence>
<dbReference type="EMBL" id="MFZG01000010">
    <property type="protein sequence ID" value="OGK17171.1"/>
    <property type="molecule type" value="Genomic_DNA"/>
</dbReference>
<evidence type="ECO:0000313" key="4">
    <source>
        <dbReference type="EMBL" id="OGK17171.1"/>
    </source>
</evidence>
<dbReference type="GO" id="GO:0009103">
    <property type="term" value="P:lipopolysaccharide biosynthetic process"/>
    <property type="evidence" value="ECO:0007669"/>
    <property type="project" value="TreeGrafter"/>
</dbReference>
<dbReference type="PANTHER" id="PTHR46401:SF2">
    <property type="entry name" value="GLYCOSYLTRANSFERASE WBBK-RELATED"/>
    <property type="match status" value="1"/>
</dbReference>
<gene>
    <name evidence="4" type="ORF">A2774_02105</name>
</gene>
<dbReference type="Gene3D" id="3.40.50.2000">
    <property type="entry name" value="Glycogen Phosphorylase B"/>
    <property type="match status" value="2"/>
</dbReference>
<dbReference type="AlphaFoldDB" id="A0A1F7GDW5"/>
<feature type="domain" description="Glycosyltransferase subfamily 4-like N-terminal" evidence="3">
    <location>
        <begin position="14"/>
        <end position="179"/>
    </location>
</feature>
<dbReference type="InterPro" id="IPR001296">
    <property type="entry name" value="Glyco_trans_1"/>
</dbReference>
<dbReference type="GO" id="GO:0016757">
    <property type="term" value="F:glycosyltransferase activity"/>
    <property type="evidence" value="ECO:0007669"/>
    <property type="project" value="InterPro"/>
</dbReference>
<accession>A0A1F7GDW5</accession>
<dbReference type="PANTHER" id="PTHR46401">
    <property type="entry name" value="GLYCOSYLTRANSFERASE WBBK-RELATED"/>
    <property type="match status" value="1"/>
</dbReference>
<dbReference type="SUPFAM" id="SSF53756">
    <property type="entry name" value="UDP-Glycosyltransferase/glycogen phosphorylase"/>
    <property type="match status" value="1"/>
</dbReference>
<dbReference type="Proteomes" id="UP000177208">
    <property type="component" value="Unassembled WGS sequence"/>
</dbReference>
<evidence type="ECO:0000313" key="5">
    <source>
        <dbReference type="Proteomes" id="UP000177208"/>
    </source>
</evidence>
<evidence type="ECO:0000256" key="1">
    <source>
        <dbReference type="ARBA" id="ARBA00022679"/>
    </source>
</evidence>
<dbReference type="CDD" id="cd03809">
    <property type="entry name" value="GT4_MtfB-like"/>
    <property type="match status" value="1"/>
</dbReference>
<reference evidence="4 5" key="1">
    <citation type="journal article" date="2016" name="Nat. Commun.">
        <title>Thousands of microbial genomes shed light on interconnected biogeochemical processes in an aquifer system.</title>
        <authorList>
            <person name="Anantharaman K."/>
            <person name="Brown C.T."/>
            <person name="Hug L.A."/>
            <person name="Sharon I."/>
            <person name="Castelle C.J."/>
            <person name="Probst A.J."/>
            <person name="Thomas B.C."/>
            <person name="Singh A."/>
            <person name="Wilkins M.J."/>
            <person name="Karaoz U."/>
            <person name="Brodie E.L."/>
            <person name="Williams K.H."/>
            <person name="Hubbard S.S."/>
            <person name="Banfield J.F."/>
        </authorList>
    </citation>
    <scope>NUCLEOTIDE SEQUENCE [LARGE SCALE GENOMIC DNA]</scope>
</reference>
<evidence type="ECO:0000259" key="3">
    <source>
        <dbReference type="Pfam" id="PF13439"/>
    </source>
</evidence>
<proteinExistence type="predicted"/>
<feature type="domain" description="Glycosyl transferase family 1" evidence="2">
    <location>
        <begin position="198"/>
        <end position="348"/>
    </location>
</feature>
<organism evidence="4 5">
    <name type="scientific">Candidatus Roizmanbacteria bacterium RIFCSPHIGHO2_01_FULL_39_12c</name>
    <dbReference type="NCBI Taxonomy" id="1802031"/>
    <lineage>
        <taxon>Bacteria</taxon>
        <taxon>Candidatus Roizmaniibacteriota</taxon>
    </lineage>
</organism>
<evidence type="ECO:0000259" key="2">
    <source>
        <dbReference type="Pfam" id="PF00534"/>
    </source>
</evidence>
<comment type="caution">
    <text evidence="4">The sequence shown here is derived from an EMBL/GenBank/DDBJ whole genome shotgun (WGS) entry which is preliminary data.</text>
</comment>
<dbReference type="Pfam" id="PF00534">
    <property type="entry name" value="Glycos_transf_1"/>
    <property type="match status" value="1"/>
</dbReference>
<protein>
    <recommendedName>
        <fullName evidence="6">Glycosyl transferase family 1 domain-containing protein</fullName>
    </recommendedName>
</protein>
<dbReference type="Pfam" id="PF13439">
    <property type="entry name" value="Glyco_transf_4"/>
    <property type="match status" value="1"/>
</dbReference>
<name>A0A1F7GDW5_9BACT</name>